<dbReference type="RefSeq" id="WP_165880973.1">
    <property type="nucleotide sequence ID" value="NZ_JAAOIA010000055.1"/>
</dbReference>
<dbReference type="Proteomes" id="UP001155882">
    <property type="component" value="Unassembled WGS sequence"/>
</dbReference>
<proteinExistence type="predicted"/>
<evidence type="ECO:0000313" key="2">
    <source>
        <dbReference type="EMBL" id="MBW3117881.1"/>
    </source>
</evidence>
<sequence>MNKLLEWLAILSVSDIVTLIATVITILSMMISVCQARKAKSYKEQMLGNLRLIEIINTEKLLSTSIDECRKLQEKLPRGSNAAAIRATIQEKLDNARSKLNDQDNDKDIKKLVVSASEVLGQLREGNDLIDQAKVGELHSKLHDARDLCNQKILDLR</sequence>
<evidence type="ECO:0000256" key="1">
    <source>
        <dbReference type="SAM" id="Phobius"/>
    </source>
</evidence>
<name>A0AAE2ZCY3_PRORE</name>
<keyword evidence="1" id="KW-0472">Membrane</keyword>
<dbReference type="EMBL" id="JAHWLI010000056">
    <property type="protein sequence ID" value="MBW3117881.1"/>
    <property type="molecule type" value="Genomic_DNA"/>
</dbReference>
<accession>A0AAE2ZCY3</accession>
<evidence type="ECO:0000313" key="3">
    <source>
        <dbReference type="Proteomes" id="UP001155882"/>
    </source>
</evidence>
<reference evidence="2" key="1">
    <citation type="submission" date="2021-07" db="EMBL/GenBank/DDBJ databases">
        <authorList>
            <person name="Stanton E."/>
        </authorList>
    </citation>
    <scope>NUCLEOTIDE SEQUENCE</scope>
    <source>
        <strain evidence="2">2021EL-01139</strain>
    </source>
</reference>
<organism evidence="2 3">
    <name type="scientific">Providencia rettgeri</name>
    <dbReference type="NCBI Taxonomy" id="587"/>
    <lineage>
        <taxon>Bacteria</taxon>
        <taxon>Pseudomonadati</taxon>
        <taxon>Pseudomonadota</taxon>
        <taxon>Gammaproteobacteria</taxon>
        <taxon>Enterobacterales</taxon>
        <taxon>Morganellaceae</taxon>
        <taxon>Providencia</taxon>
    </lineage>
</organism>
<keyword evidence="1" id="KW-1133">Transmembrane helix</keyword>
<dbReference type="AlphaFoldDB" id="A0AAE2ZCY3"/>
<comment type="caution">
    <text evidence="2">The sequence shown here is derived from an EMBL/GenBank/DDBJ whole genome shotgun (WGS) entry which is preliminary data.</text>
</comment>
<feature type="transmembrane region" description="Helical" evidence="1">
    <location>
        <begin position="7"/>
        <end position="31"/>
    </location>
</feature>
<protein>
    <submittedName>
        <fullName evidence="2">Uncharacterized protein</fullName>
    </submittedName>
</protein>
<keyword evidence="1" id="KW-0812">Transmembrane</keyword>
<gene>
    <name evidence="2" type="ORF">KYI77_15635</name>
</gene>